<reference evidence="2" key="1">
    <citation type="submission" date="2018-04" db="EMBL/GenBank/DDBJ databases">
        <authorList>
            <person name="Cornet L."/>
        </authorList>
    </citation>
    <scope>NUCLEOTIDE SEQUENCE [LARGE SCALE GENOMIC DNA]</scope>
</reference>
<proteinExistence type="predicted"/>
<dbReference type="AlphaFoldDB" id="A0A2W4YMX5"/>
<organism evidence="1 2">
    <name type="scientific">Shackletoniella antarctica</name>
    <dbReference type="NCBI Taxonomy" id="268115"/>
    <lineage>
        <taxon>Bacteria</taxon>
        <taxon>Bacillati</taxon>
        <taxon>Cyanobacteriota</taxon>
        <taxon>Cyanophyceae</taxon>
        <taxon>Oculatellales</taxon>
        <taxon>Oculatellaceae</taxon>
        <taxon>Shackletoniella</taxon>
    </lineage>
</organism>
<evidence type="ECO:0000313" key="1">
    <source>
        <dbReference type="EMBL" id="PZO44318.1"/>
    </source>
</evidence>
<dbReference type="Proteomes" id="UP000249081">
    <property type="component" value="Unassembled WGS sequence"/>
</dbReference>
<protein>
    <submittedName>
        <fullName evidence="1">Uncharacterized protein</fullName>
    </submittedName>
</protein>
<reference evidence="1 2" key="2">
    <citation type="submission" date="2018-06" db="EMBL/GenBank/DDBJ databases">
        <title>Metagenomic assembly of (sub)arctic Cyanobacteria and their associated microbiome from non-axenic cultures.</title>
        <authorList>
            <person name="Baurain D."/>
        </authorList>
    </citation>
    <scope>NUCLEOTIDE SEQUENCE [LARGE SCALE GENOMIC DNA]</scope>
    <source>
        <strain evidence="1">ULC041bin1</strain>
    </source>
</reference>
<accession>A0A2W4YMX5</accession>
<evidence type="ECO:0000313" key="2">
    <source>
        <dbReference type="Proteomes" id="UP000249081"/>
    </source>
</evidence>
<name>A0A2W4YMX5_9CYAN</name>
<sequence>MGWMAEGFRAKGQQCLLAERPVFLLHAIQTVKVMGGVDRPQTGKGIIKKTCNPRHLLPVVMKPQDE</sequence>
<gene>
    <name evidence="1" type="ORF">DCF17_04445</name>
</gene>
<comment type="caution">
    <text evidence="1">The sequence shown here is derived from an EMBL/GenBank/DDBJ whole genome shotgun (WGS) entry which is preliminary data.</text>
</comment>
<dbReference type="EMBL" id="QBMN01000019">
    <property type="protein sequence ID" value="PZO44318.1"/>
    <property type="molecule type" value="Genomic_DNA"/>
</dbReference>